<dbReference type="Pfam" id="PF17919">
    <property type="entry name" value="RT_RNaseH_2"/>
    <property type="match status" value="1"/>
</dbReference>
<name>A0A9Q1CAU9_HOLLE</name>
<dbReference type="InterPro" id="IPR041577">
    <property type="entry name" value="RT_RNaseH_2"/>
</dbReference>
<proteinExistence type="predicted"/>
<dbReference type="OrthoDB" id="775972at2759"/>
<sequence length="186" mass="21011">MRAFLQRFREMNITLNKAKFQYKLDSINFIGHVLTSSGLKSDPAKVRVVLLMPTPTSPVDVQRLIGMVKYLAKFVPHLSDLTEPLCKLTHKKSAWKWTTDCDQASNTINLAVTNTPVLKYFNTQCQTEGQGDASDAGLGFVLMHEGLPVLYASRSMTSAERNYAQIEKELLAQVYGLERNHYYTYG</sequence>
<feature type="domain" description="Reverse transcriptase/retrotransposon-derived protein RNase H-like" evidence="1">
    <location>
        <begin position="97"/>
        <end position="186"/>
    </location>
</feature>
<accession>A0A9Q1CAU9</accession>
<dbReference type="SUPFAM" id="SSF56672">
    <property type="entry name" value="DNA/RNA polymerases"/>
    <property type="match status" value="1"/>
</dbReference>
<evidence type="ECO:0000259" key="1">
    <source>
        <dbReference type="Pfam" id="PF17919"/>
    </source>
</evidence>
<comment type="caution">
    <text evidence="2">The sequence shown here is derived from an EMBL/GenBank/DDBJ whole genome shotgun (WGS) entry which is preliminary data.</text>
</comment>
<gene>
    <name evidence="2" type="ORF">HOLleu_12875</name>
</gene>
<organism evidence="2 3">
    <name type="scientific">Holothuria leucospilota</name>
    <name type="common">Black long sea cucumber</name>
    <name type="synonym">Mertensiothuria leucospilota</name>
    <dbReference type="NCBI Taxonomy" id="206669"/>
    <lineage>
        <taxon>Eukaryota</taxon>
        <taxon>Metazoa</taxon>
        <taxon>Echinodermata</taxon>
        <taxon>Eleutherozoa</taxon>
        <taxon>Echinozoa</taxon>
        <taxon>Holothuroidea</taxon>
        <taxon>Aspidochirotacea</taxon>
        <taxon>Aspidochirotida</taxon>
        <taxon>Holothuriidae</taxon>
        <taxon>Holothuria</taxon>
    </lineage>
</organism>
<dbReference type="InterPro" id="IPR043128">
    <property type="entry name" value="Rev_trsase/Diguanyl_cyclase"/>
</dbReference>
<dbReference type="Proteomes" id="UP001152320">
    <property type="component" value="Chromosome 5"/>
</dbReference>
<keyword evidence="3" id="KW-1185">Reference proteome</keyword>
<evidence type="ECO:0000313" key="3">
    <source>
        <dbReference type="Proteomes" id="UP001152320"/>
    </source>
</evidence>
<dbReference type="EMBL" id="JAIZAY010000005">
    <property type="protein sequence ID" value="KAJ8041936.1"/>
    <property type="molecule type" value="Genomic_DNA"/>
</dbReference>
<dbReference type="Gene3D" id="3.30.70.270">
    <property type="match status" value="1"/>
</dbReference>
<reference evidence="2" key="1">
    <citation type="submission" date="2021-10" db="EMBL/GenBank/DDBJ databases">
        <title>Tropical sea cucumber genome reveals ecological adaptation and Cuvierian tubules defense mechanism.</title>
        <authorList>
            <person name="Chen T."/>
        </authorList>
    </citation>
    <scope>NUCLEOTIDE SEQUENCE</scope>
    <source>
        <strain evidence="2">Nanhai2018</strain>
        <tissue evidence="2">Muscle</tissue>
    </source>
</reference>
<dbReference type="PANTHER" id="PTHR37984">
    <property type="entry name" value="PROTEIN CBG26694"/>
    <property type="match status" value="1"/>
</dbReference>
<dbReference type="InterPro" id="IPR043502">
    <property type="entry name" value="DNA/RNA_pol_sf"/>
</dbReference>
<dbReference type="AlphaFoldDB" id="A0A9Q1CAU9"/>
<evidence type="ECO:0000313" key="2">
    <source>
        <dbReference type="EMBL" id="KAJ8041936.1"/>
    </source>
</evidence>
<dbReference type="FunFam" id="3.30.70.270:FF:000063">
    <property type="entry name" value="Zinc knuckle domaincontaining protein"/>
    <property type="match status" value="1"/>
</dbReference>
<dbReference type="InterPro" id="IPR050951">
    <property type="entry name" value="Retrovirus_Pol_polyprotein"/>
</dbReference>
<dbReference type="PANTHER" id="PTHR37984:SF8">
    <property type="entry name" value="CCHC-TYPE DOMAIN-CONTAINING PROTEIN"/>
    <property type="match status" value="1"/>
</dbReference>
<protein>
    <recommendedName>
        <fullName evidence="1">Reverse transcriptase/retrotransposon-derived protein RNase H-like domain-containing protein</fullName>
    </recommendedName>
</protein>